<dbReference type="EMBL" id="LKTS01000019">
    <property type="protein sequence ID" value="PKD18907.1"/>
    <property type="molecule type" value="Genomic_DNA"/>
</dbReference>
<proteinExistence type="predicted"/>
<dbReference type="OrthoDB" id="1322980at2"/>
<accession>A0A2N0TVX9</accession>
<protein>
    <submittedName>
        <fullName evidence="1">Uncharacterized protein</fullName>
    </submittedName>
</protein>
<dbReference type="Proteomes" id="UP000232673">
    <property type="component" value="Unassembled WGS sequence"/>
</dbReference>
<organism evidence="1 2">
    <name type="scientific">Salegentibacter salinarum</name>
    <dbReference type="NCBI Taxonomy" id="447422"/>
    <lineage>
        <taxon>Bacteria</taxon>
        <taxon>Pseudomonadati</taxon>
        <taxon>Bacteroidota</taxon>
        <taxon>Flavobacteriia</taxon>
        <taxon>Flavobacteriales</taxon>
        <taxon>Flavobacteriaceae</taxon>
        <taxon>Salegentibacter</taxon>
    </lineage>
</organism>
<evidence type="ECO:0000313" key="2">
    <source>
        <dbReference type="Proteomes" id="UP000232673"/>
    </source>
</evidence>
<name>A0A2N0TVX9_9FLAO</name>
<dbReference type="STRING" id="447422.SAMN05660903_03081"/>
<dbReference type="PROSITE" id="PS51257">
    <property type="entry name" value="PROKAR_LIPOPROTEIN"/>
    <property type="match status" value="1"/>
</dbReference>
<dbReference type="AlphaFoldDB" id="A0A2N0TVX9"/>
<dbReference type="RefSeq" id="WP_079714096.1">
    <property type="nucleotide sequence ID" value="NZ_FUZC01000014.1"/>
</dbReference>
<keyword evidence="2" id="KW-1185">Reference proteome</keyword>
<evidence type="ECO:0000313" key="1">
    <source>
        <dbReference type="EMBL" id="PKD18907.1"/>
    </source>
</evidence>
<sequence>MKNSKFSKIFVGLFLSIGIASCSNDDEVSTIQPSTSLIEMEAEGGETAISFTNGDWQIAEVINHNSNYSIQGNIYSQDGEVIRVNSVLSLEDQGKIEALWDIKGFVITRDTPSSLEIMLKENSSSEEFGFTVVLNSGEEVKEIDVFQKKSQGYRFDSIAYTLKEDDGDSLFVRKGTTYTFNVLESQEISISPYGGVDIHNQSHFKSPQDDAFIWLKNDSLMVEVPTDIYQNEIYFNGDERLYSEYSSINPHGFEEMKSVSIPAGESEFFVKQEWRKRKVSYRLSLINNRTGEEKIIEGSWIEIAPTGGYSIHWED</sequence>
<reference evidence="1 2" key="1">
    <citation type="submission" date="2015-10" db="EMBL/GenBank/DDBJ databases">
        <title>Draft genome sequence of Salegentibacter salinarum KCTC 12975.</title>
        <authorList>
            <person name="Lin W."/>
            <person name="Zheng Q."/>
        </authorList>
    </citation>
    <scope>NUCLEOTIDE SEQUENCE [LARGE SCALE GENOMIC DNA]</scope>
    <source>
        <strain evidence="1 2">KCTC 12975</strain>
    </source>
</reference>
<gene>
    <name evidence="1" type="ORF">APR41_17445</name>
</gene>
<comment type="caution">
    <text evidence="1">The sequence shown here is derived from an EMBL/GenBank/DDBJ whole genome shotgun (WGS) entry which is preliminary data.</text>
</comment>